<protein>
    <recommendedName>
        <fullName evidence="1">Reverse transcriptase domain-containing protein</fullName>
    </recommendedName>
</protein>
<sequence>MNKLSDLFNNCLTIGHFLTPLKRESTIIIQKSNKSNYPDPTAYRPISLLNRLSKPLESILNNQIMYWAHKMGAISEGHFGGRGGRNIEEALILLDSWIKENWQKGKVVAGLFLDVKSAYLVVQREKLLQILTQKQASDYIIAIINSFPQSRHTELKLDDFKFHMKLLERGLPQGSPLSVTLYLL</sequence>
<dbReference type="Pfam" id="PF00078">
    <property type="entry name" value="RVT_1"/>
    <property type="match status" value="1"/>
</dbReference>
<dbReference type="PROSITE" id="PS50878">
    <property type="entry name" value="RT_POL"/>
    <property type="match status" value="1"/>
</dbReference>
<evidence type="ECO:0000259" key="1">
    <source>
        <dbReference type="PROSITE" id="PS50878"/>
    </source>
</evidence>
<dbReference type="OrthoDB" id="2800997at2759"/>
<proteinExistence type="predicted"/>
<organism evidence="2 3">
    <name type="scientific">Austropuccinia psidii MF-1</name>
    <dbReference type="NCBI Taxonomy" id="1389203"/>
    <lineage>
        <taxon>Eukaryota</taxon>
        <taxon>Fungi</taxon>
        <taxon>Dikarya</taxon>
        <taxon>Basidiomycota</taxon>
        <taxon>Pucciniomycotina</taxon>
        <taxon>Pucciniomycetes</taxon>
        <taxon>Pucciniales</taxon>
        <taxon>Sphaerophragmiaceae</taxon>
        <taxon>Austropuccinia</taxon>
    </lineage>
</organism>
<feature type="domain" description="Reverse transcriptase" evidence="1">
    <location>
        <begin position="10"/>
        <end position="184"/>
    </location>
</feature>
<comment type="caution">
    <text evidence="2">The sequence shown here is derived from an EMBL/GenBank/DDBJ whole genome shotgun (WGS) entry which is preliminary data.</text>
</comment>
<dbReference type="EMBL" id="AVOT02003136">
    <property type="protein sequence ID" value="MBW0472588.1"/>
    <property type="molecule type" value="Genomic_DNA"/>
</dbReference>
<reference evidence="2" key="1">
    <citation type="submission" date="2021-03" db="EMBL/GenBank/DDBJ databases">
        <title>Draft genome sequence of rust myrtle Austropuccinia psidii MF-1, a brazilian biotype.</title>
        <authorList>
            <person name="Quecine M.C."/>
            <person name="Pachon D.M.R."/>
            <person name="Bonatelli M.L."/>
            <person name="Correr F.H."/>
            <person name="Franceschini L.M."/>
            <person name="Leite T.F."/>
            <person name="Margarido G.R.A."/>
            <person name="Almeida C.A."/>
            <person name="Ferrarezi J.A."/>
            <person name="Labate C.A."/>
        </authorList>
    </citation>
    <scope>NUCLEOTIDE SEQUENCE</scope>
    <source>
        <strain evidence="2">MF-1</strain>
    </source>
</reference>
<dbReference type="AlphaFoldDB" id="A0A9Q3BX13"/>
<dbReference type="PANTHER" id="PTHR33481:SF1">
    <property type="entry name" value="ENDONUCLEASE_EXONUCLEASE_PHOSPHATASE DOMAIN-CONTAINING PROTEIN-RELATED"/>
    <property type="match status" value="1"/>
</dbReference>
<dbReference type="PANTHER" id="PTHR33481">
    <property type="entry name" value="REVERSE TRANSCRIPTASE"/>
    <property type="match status" value="1"/>
</dbReference>
<gene>
    <name evidence="2" type="ORF">O181_012303</name>
</gene>
<dbReference type="Proteomes" id="UP000765509">
    <property type="component" value="Unassembled WGS sequence"/>
</dbReference>
<evidence type="ECO:0000313" key="3">
    <source>
        <dbReference type="Proteomes" id="UP000765509"/>
    </source>
</evidence>
<dbReference type="InterPro" id="IPR000477">
    <property type="entry name" value="RT_dom"/>
</dbReference>
<accession>A0A9Q3BX13</accession>
<name>A0A9Q3BX13_9BASI</name>
<keyword evidence="3" id="KW-1185">Reference proteome</keyword>
<evidence type="ECO:0000313" key="2">
    <source>
        <dbReference type="EMBL" id="MBW0472588.1"/>
    </source>
</evidence>